<evidence type="ECO:0000313" key="2">
    <source>
        <dbReference type="Proteomes" id="UP000595814"/>
    </source>
</evidence>
<proteinExistence type="predicted"/>
<reference evidence="1 2" key="1">
    <citation type="journal article" date="2022" name="Int. J. Syst. Evol. Microbiol.">
        <title>Miniphocaeibacter halophilus sp. nov., an ammonium-tolerant acetate-producing bacterium isolated from a biogas system.</title>
        <authorList>
            <person name="Schnurer A."/>
            <person name="Singh A."/>
            <person name="Bi S."/>
            <person name="Qiao W."/>
            <person name="Westerholm M."/>
        </authorList>
    </citation>
    <scope>NUCLEOTIDE SEQUENCE [LARGE SCALE GENOMIC DNA]</scope>
    <source>
        <strain evidence="1 2">AMB_01</strain>
    </source>
</reference>
<protein>
    <submittedName>
        <fullName evidence="1">Uncharacterized protein</fullName>
    </submittedName>
</protein>
<name>A0AC61MRU1_9FIRM</name>
<dbReference type="Proteomes" id="UP000595814">
    <property type="component" value="Chromosome"/>
</dbReference>
<organism evidence="1 2">
    <name type="scientific">Miniphocaeibacter halophilus</name>
    <dbReference type="NCBI Taxonomy" id="2931922"/>
    <lineage>
        <taxon>Bacteria</taxon>
        <taxon>Bacillati</taxon>
        <taxon>Bacillota</taxon>
        <taxon>Tissierellia</taxon>
        <taxon>Tissierellales</taxon>
        <taxon>Peptoniphilaceae</taxon>
        <taxon>Miniphocaeibacter</taxon>
    </lineage>
</organism>
<gene>
    <name evidence="1" type="ORF">JFY71_01735</name>
</gene>
<accession>A0AC61MRU1</accession>
<sequence length="52" mass="5819">MYSLLAIILTFVVAITLIVVFASVIGLLFKIAIIIVAAAIIYRIYLNYKMNK</sequence>
<evidence type="ECO:0000313" key="1">
    <source>
        <dbReference type="EMBL" id="QQK08287.1"/>
    </source>
</evidence>
<keyword evidence="2" id="KW-1185">Reference proteome</keyword>
<dbReference type="EMBL" id="CP066744">
    <property type="protein sequence ID" value="QQK08287.1"/>
    <property type="molecule type" value="Genomic_DNA"/>
</dbReference>